<dbReference type="PANTHER" id="PTHR21666:SF289">
    <property type="entry name" value="L-ALA--D-GLU ENDOPEPTIDASE"/>
    <property type="match status" value="1"/>
</dbReference>
<organism evidence="4 5">
    <name type="scientific">Candidatus Kuenenbacteria bacterium CG08_land_8_20_14_0_20_37_23</name>
    <dbReference type="NCBI Taxonomy" id="1974617"/>
    <lineage>
        <taxon>Bacteria</taxon>
        <taxon>Candidatus Kueneniibacteriota</taxon>
    </lineage>
</organism>
<protein>
    <recommendedName>
        <fullName evidence="3">M23ase beta-sheet core domain-containing protein</fullName>
    </recommendedName>
</protein>
<dbReference type="InterPro" id="IPR016047">
    <property type="entry name" value="M23ase_b-sheet_dom"/>
</dbReference>
<dbReference type="InterPro" id="IPR050570">
    <property type="entry name" value="Cell_wall_metabolism_enzyme"/>
</dbReference>
<reference evidence="5" key="1">
    <citation type="submission" date="2017-09" db="EMBL/GenBank/DDBJ databases">
        <title>Depth-based differentiation of microbial function through sediment-hosted aquifers and enrichment of novel symbionts in the deep terrestrial subsurface.</title>
        <authorList>
            <person name="Probst A.J."/>
            <person name="Ladd B."/>
            <person name="Jarett J.K."/>
            <person name="Geller-Mcgrath D.E."/>
            <person name="Sieber C.M.K."/>
            <person name="Emerson J.B."/>
            <person name="Anantharaman K."/>
            <person name="Thomas B.C."/>
            <person name="Malmstrom R."/>
            <person name="Stieglmeier M."/>
            <person name="Klingl A."/>
            <person name="Woyke T."/>
            <person name="Ryan C.M."/>
            <person name="Banfield J.F."/>
        </authorList>
    </citation>
    <scope>NUCLEOTIDE SEQUENCE [LARGE SCALE GENOMIC DNA]</scope>
</reference>
<evidence type="ECO:0000256" key="1">
    <source>
        <dbReference type="ARBA" id="ARBA00022729"/>
    </source>
</evidence>
<dbReference type="AlphaFoldDB" id="A0A2M6XSP9"/>
<dbReference type="Proteomes" id="UP000230586">
    <property type="component" value="Unassembled WGS sequence"/>
</dbReference>
<evidence type="ECO:0000259" key="3">
    <source>
        <dbReference type="Pfam" id="PF01551"/>
    </source>
</evidence>
<dbReference type="GO" id="GO:0004222">
    <property type="term" value="F:metalloendopeptidase activity"/>
    <property type="evidence" value="ECO:0007669"/>
    <property type="project" value="TreeGrafter"/>
</dbReference>
<dbReference type="Gene3D" id="6.10.250.3150">
    <property type="match status" value="1"/>
</dbReference>
<feature type="domain" description="M23ase beta-sheet core" evidence="3">
    <location>
        <begin position="312"/>
        <end position="413"/>
    </location>
</feature>
<name>A0A2M6XSP9_9BACT</name>
<dbReference type="SUPFAM" id="SSF51261">
    <property type="entry name" value="Duplicated hybrid motif"/>
    <property type="match status" value="1"/>
</dbReference>
<dbReference type="InterPro" id="IPR011055">
    <property type="entry name" value="Dup_hybrid_motif"/>
</dbReference>
<proteinExistence type="predicted"/>
<dbReference type="Gene3D" id="2.70.70.10">
    <property type="entry name" value="Glucose Permease (Domain IIA)"/>
    <property type="match status" value="1"/>
</dbReference>
<feature type="coiled-coil region" evidence="2">
    <location>
        <begin position="172"/>
        <end position="266"/>
    </location>
</feature>
<dbReference type="Pfam" id="PF01551">
    <property type="entry name" value="Peptidase_M23"/>
    <property type="match status" value="1"/>
</dbReference>
<gene>
    <name evidence="4" type="ORF">COT27_01880</name>
</gene>
<dbReference type="CDD" id="cd12797">
    <property type="entry name" value="M23_peptidase"/>
    <property type="match status" value="1"/>
</dbReference>
<dbReference type="PANTHER" id="PTHR21666">
    <property type="entry name" value="PEPTIDASE-RELATED"/>
    <property type="match status" value="1"/>
</dbReference>
<evidence type="ECO:0000256" key="2">
    <source>
        <dbReference type="SAM" id="Coils"/>
    </source>
</evidence>
<comment type="caution">
    <text evidence="4">The sequence shown here is derived from an EMBL/GenBank/DDBJ whole genome shotgun (WGS) entry which is preliminary data.</text>
</comment>
<keyword evidence="1" id="KW-0732">Signal</keyword>
<sequence length="418" mass="48109">MLPQKSFLQTMHMKTQLNKYFLLILILGFILSPCYILAEVGGESEIKKLADEIKDKQVQIDELRAKIEIYQKNLSKAQSETNSLKNQIYILETKIDKKETEIKLNQEETEETNLEIKKTEEEIEYNAEETQDKKKKLGKLLRERYIIDQKNDLEIIILNESLSDFFRVFQTAETIQASVNQTLIELKELKKNLFGKQLELEEKKEKLNHLNDELTGYKTNLESQQSVKQNILYQTKNSEERYENMVNELRLEQQRMNSEIVVLEKTIRQKLTDDKNKLAELGNATFTWPVPSRYVTAAFHDPDYPFRYIFEHPGIDIRASQGTPLKASASGYVAKVQDGGRYGYSYIMLIHNDGFATVYGHLSKMYVSADQFVTQGEVIGATGGMPGTHGAGRLTTAPHIHFEIRKNGIPVNPLDYLP</sequence>
<evidence type="ECO:0000313" key="5">
    <source>
        <dbReference type="Proteomes" id="UP000230586"/>
    </source>
</evidence>
<evidence type="ECO:0000313" key="4">
    <source>
        <dbReference type="EMBL" id="PIU10660.1"/>
    </source>
</evidence>
<dbReference type="EMBL" id="PEXX01000036">
    <property type="protein sequence ID" value="PIU10660.1"/>
    <property type="molecule type" value="Genomic_DNA"/>
</dbReference>
<keyword evidence="2" id="KW-0175">Coiled coil</keyword>
<feature type="coiled-coil region" evidence="2">
    <location>
        <begin position="46"/>
        <end position="124"/>
    </location>
</feature>
<accession>A0A2M6XSP9</accession>